<dbReference type="SUPFAM" id="SSF51338">
    <property type="entry name" value="Composite domain of metallo-dependent hydrolases"/>
    <property type="match status" value="1"/>
</dbReference>
<proteinExistence type="predicted"/>
<dbReference type="InterPro" id="IPR011059">
    <property type="entry name" value="Metal-dep_hydrolase_composite"/>
</dbReference>
<dbReference type="EMBL" id="CVMT01000001">
    <property type="protein sequence ID" value="CRG83709.1"/>
    <property type="molecule type" value="Genomic_DNA"/>
</dbReference>
<accession>A0A0U1LKZ7</accession>
<evidence type="ECO:0000313" key="4">
    <source>
        <dbReference type="Proteomes" id="UP000054383"/>
    </source>
</evidence>
<dbReference type="SUPFAM" id="SSF51556">
    <property type="entry name" value="Metallo-dependent hydrolases"/>
    <property type="match status" value="1"/>
</dbReference>
<dbReference type="Gene3D" id="3.20.20.140">
    <property type="entry name" value="Metal-dependent hydrolases"/>
    <property type="match status" value="1"/>
</dbReference>
<feature type="region of interest" description="Disordered" evidence="1">
    <location>
        <begin position="664"/>
        <end position="695"/>
    </location>
</feature>
<feature type="compositionally biased region" description="Polar residues" evidence="1">
    <location>
        <begin position="676"/>
        <end position="685"/>
    </location>
</feature>
<dbReference type="Gene3D" id="3.10.310.70">
    <property type="match status" value="1"/>
</dbReference>
<name>A0A0U1LKZ7_TALIS</name>
<protein>
    <submittedName>
        <fullName evidence="3">Amidohydrolase family protein</fullName>
    </submittedName>
</protein>
<gene>
    <name evidence="3" type="ORF">PISL3812_01064</name>
</gene>
<dbReference type="PANTHER" id="PTHR22642">
    <property type="entry name" value="IMIDAZOLONEPROPIONASE"/>
    <property type="match status" value="1"/>
</dbReference>
<dbReference type="InterPro" id="IPR033932">
    <property type="entry name" value="YtcJ-like"/>
</dbReference>
<evidence type="ECO:0000313" key="3">
    <source>
        <dbReference type="EMBL" id="CRG83709.1"/>
    </source>
</evidence>
<dbReference type="PANTHER" id="PTHR22642:SF20">
    <property type="entry name" value="AMIDOHYDROLASE 3 DOMAIN-CONTAINING PROTEIN"/>
    <property type="match status" value="1"/>
</dbReference>
<dbReference type="InterPro" id="IPR032466">
    <property type="entry name" value="Metal_Hydrolase"/>
</dbReference>
<dbReference type="Pfam" id="PF07969">
    <property type="entry name" value="Amidohydro_3"/>
    <property type="match status" value="1"/>
</dbReference>
<dbReference type="AlphaFoldDB" id="A0A0U1LKZ7"/>
<dbReference type="Gene3D" id="2.30.40.10">
    <property type="entry name" value="Urease, subunit C, domain 1"/>
    <property type="match status" value="1"/>
</dbReference>
<dbReference type="InterPro" id="IPR013108">
    <property type="entry name" value="Amidohydro_3"/>
</dbReference>
<sequence length="695" mass="75127">MATVFTNGRFFTGSGSETNNDDAAFEECMVIEGDTITHVGRASDEQVAQARAGGAIVRDLGEKYVLPGFIDGHMHLLLLGQSLQKLDLDRCANLADIRSTIRSYAQANPAVPRILCKGWMQSMTDNEALASMLDDLDPRPIYIDAKDLHSTWCNTAALRELDVEAMPDPPGGTIHRDQESGKPSGLLSEAIVFSLIWPHLARVASTDDKLNALRGAIAAYTASGYTGLVDMAMDENSWEALLKLRQQERLTLRIAAHWLIVPSTDPAADLAQVERAIELHAKYNLDTSSDFRIAGIKVICDGVIDGCTAALLEPYTLNGVSCDPLWPAEKLTPVVQRAVQAGLQCALHAIGDATVHTVLNVLEAHASDQPDRRHRIEHLEMTTAEDAARLGKLGITASVQPVHSDPDILRAWPSLIGPERCRRAFAYRDFVDGGAPLAFGSDSPTAPFKPLPNLYTATTRRSARLPASEETVNAHFALPLVTALTAATTGAAYSCFADRITGRLKKGLRADFVVVDMEWSADRLLQAVVEETWFDGKVIARDSIPDTRESRQQSWNLEHLGALSQRGFRSGAEPAVRQSIKTLPRGLKLARIRKASPSNGLARNSRIFVIIWKIQPANADLTSTNPAAMQTQDANAHGPASDSDSLGHASAMRLAVVRLQPHSVTGASADGMPVPRSSSDNTVQSPMYAAPAGVD</sequence>
<evidence type="ECO:0000259" key="2">
    <source>
        <dbReference type="Pfam" id="PF07969"/>
    </source>
</evidence>
<feature type="domain" description="Amidohydrolase 3" evidence="2">
    <location>
        <begin position="57"/>
        <end position="539"/>
    </location>
</feature>
<dbReference type="OrthoDB" id="3501663at2759"/>
<dbReference type="OMA" id="KEPYSHN"/>
<keyword evidence="3" id="KW-0378">Hydrolase</keyword>
<dbReference type="Proteomes" id="UP000054383">
    <property type="component" value="Unassembled WGS sequence"/>
</dbReference>
<dbReference type="GO" id="GO:0016810">
    <property type="term" value="F:hydrolase activity, acting on carbon-nitrogen (but not peptide) bonds"/>
    <property type="evidence" value="ECO:0007669"/>
    <property type="project" value="InterPro"/>
</dbReference>
<keyword evidence="4" id="KW-1185">Reference proteome</keyword>
<dbReference type="STRING" id="28573.A0A0U1LKZ7"/>
<reference evidence="3 4" key="1">
    <citation type="submission" date="2015-04" db="EMBL/GenBank/DDBJ databases">
        <authorList>
            <person name="Syromyatnikov M.Y."/>
            <person name="Popov V.N."/>
        </authorList>
    </citation>
    <scope>NUCLEOTIDE SEQUENCE [LARGE SCALE GENOMIC DNA]</scope>
    <source>
        <strain evidence="3">WF-38-12</strain>
    </source>
</reference>
<evidence type="ECO:0000256" key="1">
    <source>
        <dbReference type="SAM" id="MobiDB-lite"/>
    </source>
</evidence>
<dbReference type="CDD" id="cd01300">
    <property type="entry name" value="YtcJ_like"/>
    <property type="match status" value="1"/>
</dbReference>
<organism evidence="3 4">
    <name type="scientific">Talaromyces islandicus</name>
    <name type="common">Penicillium islandicum</name>
    <dbReference type="NCBI Taxonomy" id="28573"/>
    <lineage>
        <taxon>Eukaryota</taxon>
        <taxon>Fungi</taxon>
        <taxon>Dikarya</taxon>
        <taxon>Ascomycota</taxon>
        <taxon>Pezizomycotina</taxon>
        <taxon>Eurotiomycetes</taxon>
        <taxon>Eurotiomycetidae</taxon>
        <taxon>Eurotiales</taxon>
        <taxon>Trichocomaceae</taxon>
        <taxon>Talaromyces</taxon>
        <taxon>Talaromyces sect. Islandici</taxon>
    </lineage>
</organism>